<evidence type="ECO:0000256" key="2">
    <source>
        <dbReference type="ARBA" id="ARBA00022679"/>
    </source>
</evidence>
<evidence type="ECO:0000256" key="1">
    <source>
        <dbReference type="ARBA" id="ARBA00022603"/>
    </source>
</evidence>
<dbReference type="InterPro" id="IPR003788">
    <property type="entry name" value="NDUFAF7"/>
</dbReference>
<dbReference type="GO" id="GO:0008168">
    <property type="term" value="F:methyltransferase activity"/>
    <property type="evidence" value="ECO:0007669"/>
    <property type="project" value="UniProtKB-KW"/>
</dbReference>
<name>A0ABW2BYE8_9PSEU</name>
<proteinExistence type="predicted"/>
<keyword evidence="2 3" id="KW-0808">Transferase</keyword>
<evidence type="ECO:0000313" key="4">
    <source>
        <dbReference type="Proteomes" id="UP001596337"/>
    </source>
</evidence>
<gene>
    <name evidence="3" type="ORF">ACFQGD_07010</name>
</gene>
<dbReference type="RefSeq" id="WP_345406090.1">
    <property type="nucleotide sequence ID" value="NZ_BAABLA010000121.1"/>
</dbReference>
<dbReference type="Proteomes" id="UP001596337">
    <property type="component" value="Unassembled WGS sequence"/>
</dbReference>
<keyword evidence="1 3" id="KW-0489">Methyltransferase</keyword>
<keyword evidence="4" id="KW-1185">Reference proteome</keyword>
<dbReference type="Gene3D" id="3.40.50.150">
    <property type="entry name" value="Vaccinia Virus protein VP39"/>
    <property type="match status" value="1"/>
</dbReference>
<dbReference type="EMBL" id="JBHSXX010000001">
    <property type="protein sequence ID" value="MFC6866894.1"/>
    <property type="molecule type" value="Genomic_DNA"/>
</dbReference>
<comment type="caution">
    <text evidence="3">The sequence shown here is derived from an EMBL/GenBank/DDBJ whole genome shotgun (WGS) entry which is preliminary data.</text>
</comment>
<protein>
    <submittedName>
        <fullName evidence="3">SAM-dependent methyltransferase</fullName>
        <ecNumber evidence="3">2.1.1.-</ecNumber>
    </submittedName>
</protein>
<dbReference type="Pfam" id="PF02636">
    <property type="entry name" value="Methyltransf_28"/>
    <property type="match status" value="1"/>
</dbReference>
<dbReference type="GO" id="GO:0032259">
    <property type="term" value="P:methylation"/>
    <property type="evidence" value="ECO:0007669"/>
    <property type="project" value="UniProtKB-KW"/>
</dbReference>
<dbReference type="InterPro" id="IPR029063">
    <property type="entry name" value="SAM-dependent_MTases_sf"/>
</dbReference>
<dbReference type="EC" id="2.1.1.-" evidence="3"/>
<sequence>MLVDVRPTKRLRGSSPVDVSAALGPIVEALGQDTVDLSRVRVVCDWIQYKHNFRDVIDIRPITGSASSGMELEAAVDLRRCAGTDLNAATAEALREFHDPDSSDRVYLEQWTAGKDSCIWDFNALYWQALGRWEEVSGQDYEQALPGGSSDGRNQEAARELILELFDTWDELARLSSLPEQLYVVELGVGNGTQAKAWLDEFRELALIRGVDYYQRLHYIMGDYSPHVLKLAQETVAEHAAQVSSIVVDATDPTASLGFLRHKAFLVYVSNVYDNLPTDEVASISGRTYRVEVRAYLPREGSLALAERLSTTPEQVGGVVRKLLRLGPELLAEALPQQLPDVASAVRFWQEAWSWLRLAERYVPLEGLDLYQICPTVTGEVLRPILEDRGDFRMQVSNGAVASFVATLRLLHPYGRLHCHDLFVTDARRYDSQFCGPGKYDGSIVNWVNGALVQCVGNRHGFDVNYVPFRHREGTNITTLTAQVRE</sequence>
<reference evidence="4" key="1">
    <citation type="journal article" date="2019" name="Int. J. Syst. Evol. Microbiol.">
        <title>The Global Catalogue of Microorganisms (GCM) 10K type strain sequencing project: providing services to taxonomists for standard genome sequencing and annotation.</title>
        <authorList>
            <consortium name="The Broad Institute Genomics Platform"/>
            <consortium name="The Broad Institute Genome Sequencing Center for Infectious Disease"/>
            <person name="Wu L."/>
            <person name="Ma J."/>
        </authorList>
    </citation>
    <scope>NUCLEOTIDE SEQUENCE [LARGE SCALE GENOMIC DNA]</scope>
    <source>
        <strain evidence="4">KCTC 32255</strain>
    </source>
</reference>
<accession>A0ABW2BYE8</accession>
<evidence type="ECO:0000313" key="3">
    <source>
        <dbReference type="EMBL" id="MFC6866894.1"/>
    </source>
</evidence>
<dbReference type="SUPFAM" id="SSF53335">
    <property type="entry name" value="S-adenosyl-L-methionine-dependent methyltransferases"/>
    <property type="match status" value="1"/>
</dbReference>
<organism evidence="3 4">
    <name type="scientific">Haloechinothrix salitolerans</name>
    <dbReference type="NCBI Taxonomy" id="926830"/>
    <lineage>
        <taxon>Bacteria</taxon>
        <taxon>Bacillati</taxon>
        <taxon>Actinomycetota</taxon>
        <taxon>Actinomycetes</taxon>
        <taxon>Pseudonocardiales</taxon>
        <taxon>Pseudonocardiaceae</taxon>
        <taxon>Haloechinothrix</taxon>
    </lineage>
</organism>